<keyword evidence="3" id="KW-0808">Transferase</keyword>
<comment type="pathway">
    <text evidence="1">Lipid metabolism.</text>
</comment>
<dbReference type="AlphaFoldDB" id="A0AAI8FE28"/>
<evidence type="ECO:0000256" key="4">
    <source>
        <dbReference type="ARBA" id="ARBA00023098"/>
    </source>
</evidence>
<evidence type="ECO:0000313" key="7">
    <source>
        <dbReference type="EMBL" id="AFX74388.1"/>
    </source>
</evidence>
<organism evidence="7 8">
    <name type="scientific">Mesomycoplasma hyorhinis SK76</name>
    <dbReference type="NCBI Taxonomy" id="1118964"/>
    <lineage>
        <taxon>Bacteria</taxon>
        <taxon>Bacillati</taxon>
        <taxon>Mycoplasmatota</taxon>
        <taxon>Mycoplasmoidales</taxon>
        <taxon>Metamycoplasmataceae</taxon>
        <taxon>Mesomycoplasma</taxon>
    </lineage>
</organism>
<dbReference type="CDD" id="cd07989">
    <property type="entry name" value="LPLAT_AGPAT-like"/>
    <property type="match status" value="1"/>
</dbReference>
<dbReference type="EMBL" id="CP003914">
    <property type="protein sequence ID" value="AFX74388.1"/>
    <property type="molecule type" value="Genomic_DNA"/>
</dbReference>
<dbReference type="InterPro" id="IPR002123">
    <property type="entry name" value="Plipid/glycerol_acylTrfase"/>
</dbReference>
<evidence type="ECO:0000259" key="6">
    <source>
        <dbReference type="SMART" id="SM00563"/>
    </source>
</evidence>
<dbReference type="GeneID" id="93248569"/>
<keyword evidence="2" id="KW-0444">Lipid biosynthesis</keyword>
<evidence type="ECO:0000256" key="2">
    <source>
        <dbReference type="ARBA" id="ARBA00022516"/>
    </source>
</evidence>
<dbReference type="PANTHER" id="PTHR10434:SF64">
    <property type="entry name" value="1-ACYL-SN-GLYCEROL-3-PHOSPHATE ACYLTRANSFERASE-RELATED"/>
    <property type="match status" value="1"/>
</dbReference>
<dbReference type="SUPFAM" id="SSF69593">
    <property type="entry name" value="Glycerol-3-phosphate (1)-acyltransferase"/>
    <property type="match status" value="1"/>
</dbReference>
<sequence length="257" mass="29778">MIIKLKLVLWSWLWAYRINKIRSLSKKHIKKKKELSPHFRSSLVLKYTKSLLKLYNVKVEIKGYENLQKTPAMVVANHASNADSLIIYSALEKQNKDEQDKENVLTFLAKKELENKKVTKWILQLIDTFFIDRKKIKESFTTLVDFGKFVRDKKTYGVVFPEGTRTEDGHIQNFKIGAFKIAKKQFLPIIPITINNSGRVFDSNRKEKLVVEVIIHKPIKAPFVASQPAEALALKAKNIIEQNYVKHTAEKELKKGK</sequence>
<evidence type="ECO:0000256" key="3">
    <source>
        <dbReference type="ARBA" id="ARBA00022679"/>
    </source>
</evidence>
<dbReference type="KEGG" id="mhs:MOS_464"/>
<reference evidence="7 8" key="1">
    <citation type="journal article" date="2013" name="Genome Announc.">
        <title>Complete Genome Sequence of Mycoplasma hyorhinis Strain SK76.</title>
        <authorList>
            <person name="Goodison S."/>
            <person name="Urquidi V."/>
            <person name="Kumar D."/>
            <person name="Reyes L."/>
            <person name="Rosser C.J."/>
        </authorList>
    </citation>
    <scope>NUCLEOTIDE SEQUENCE [LARGE SCALE GENOMIC DNA]</scope>
    <source>
        <strain evidence="7 8">SK76</strain>
    </source>
</reference>
<gene>
    <name evidence="7" type="ORF">MOS_464</name>
</gene>
<dbReference type="Pfam" id="PF01553">
    <property type="entry name" value="Acyltransferase"/>
    <property type="match status" value="1"/>
</dbReference>
<dbReference type="Proteomes" id="UP000009399">
    <property type="component" value="Chromosome"/>
</dbReference>
<accession>A0AAI8FE28</accession>
<keyword evidence="5 7" id="KW-0012">Acyltransferase</keyword>
<keyword evidence="4" id="KW-0443">Lipid metabolism</keyword>
<protein>
    <submittedName>
        <fullName evidence="7">1-acyl-sn-glycerol-3-phosphate acyltransferase</fullName>
    </submittedName>
</protein>
<feature type="domain" description="Phospholipid/glycerol acyltransferase" evidence="6">
    <location>
        <begin position="72"/>
        <end position="197"/>
    </location>
</feature>
<dbReference type="SMART" id="SM00563">
    <property type="entry name" value="PlsC"/>
    <property type="match status" value="1"/>
</dbReference>
<proteinExistence type="predicted"/>
<evidence type="ECO:0000313" key="8">
    <source>
        <dbReference type="Proteomes" id="UP000009399"/>
    </source>
</evidence>
<dbReference type="GO" id="GO:0003841">
    <property type="term" value="F:1-acylglycerol-3-phosphate O-acyltransferase activity"/>
    <property type="evidence" value="ECO:0007669"/>
    <property type="project" value="TreeGrafter"/>
</dbReference>
<dbReference type="RefSeq" id="WP_013302238.1">
    <property type="nucleotide sequence ID" value="NC_019552.1"/>
</dbReference>
<dbReference type="PANTHER" id="PTHR10434">
    <property type="entry name" value="1-ACYL-SN-GLYCEROL-3-PHOSPHATE ACYLTRANSFERASE"/>
    <property type="match status" value="1"/>
</dbReference>
<name>A0AAI8FE28_MESHY</name>
<dbReference type="GO" id="GO:0006654">
    <property type="term" value="P:phosphatidic acid biosynthetic process"/>
    <property type="evidence" value="ECO:0007669"/>
    <property type="project" value="TreeGrafter"/>
</dbReference>
<evidence type="ECO:0000256" key="5">
    <source>
        <dbReference type="ARBA" id="ARBA00023315"/>
    </source>
</evidence>
<evidence type="ECO:0000256" key="1">
    <source>
        <dbReference type="ARBA" id="ARBA00005189"/>
    </source>
</evidence>